<dbReference type="AlphaFoldDB" id="A0A2A8PZD7"/>
<sequence length="85" mass="9766">MQGNVFGVILVGLIWGSMLYILQRLINKIRVKSIRSIINVGIMSVLYGDPQHIIVRNFPIIFGFIMMEICLKFSITNKKTFPDNH</sequence>
<keyword evidence="1" id="KW-0472">Membrane</keyword>
<dbReference type="Proteomes" id="UP000220635">
    <property type="component" value="Unassembled WGS sequence"/>
</dbReference>
<feature type="transmembrane region" description="Helical" evidence="1">
    <location>
        <begin position="53"/>
        <end position="71"/>
    </location>
</feature>
<comment type="caution">
    <text evidence="2">The sequence shown here is derived from an EMBL/GenBank/DDBJ whole genome shotgun (WGS) entry which is preliminary data.</text>
</comment>
<reference evidence="2 3" key="1">
    <citation type="submission" date="2017-09" db="EMBL/GenBank/DDBJ databases">
        <title>Large-scale bioinformatics analysis of Bacillus genomes uncovers conserved roles of natural products in bacterial physiology.</title>
        <authorList>
            <consortium name="Agbiome Team Llc"/>
            <person name="Bleich R.M."/>
            <person name="Grubbs K.J."/>
            <person name="Santa Maria K.C."/>
            <person name="Allen S.E."/>
            <person name="Farag S."/>
            <person name="Shank E.A."/>
            <person name="Bowers A."/>
        </authorList>
    </citation>
    <scope>NUCLEOTIDE SEQUENCE [LARGE SCALE GENOMIC DNA]</scope>
    <source>
        <strain evidence="2 3">AFS010695</strain>
    </source>
</reference>
<protein>
    <submittedName>
        <fullName evidence="2">Uncharacterized protein</fullName>
    </submittedName>
</protein>
<organism evidence="2 3">
    <name type="scientific">Bacillus cereus</name>
    <dbReference type="NCBI Taxonomy" id="1396"/>
    <lineage>
        <taxon>Bacteria</taxon>
        <taxon>Bacillati</taxon>
        <taxon>Bacillota</taxon>
        <taxon>Bacilli</taxon>
        <taxon>Bacillales</taxon>
        <taxon>Bacillaceae</taxon>
        <taxon>Bacillus</taxon>
        <taxon>Bacillus cereus group</taxon>
    </lineage>
</organism>
<evidence type="ECO:0000313" key="3">
    <source>
        <dbReference type="Proteomes" id="UP000220635"/>
    </source>
</evidence>
<name>A0A2A8PZD7_BACCE</name>
<keyword evidence="1" id="KW-1133">Transmembrane helix</keyword>
<dbReference type="EMBL" id="NTWE01000015">
    <property type="protein sequence ID" value="PEW03719.1"/>
    <property type="molecule type" value="Genomic_DNA"/>
</dbReference>
<proteinExistence type="predicted"/>
<gene>
    <name evidence="2" type="ORF">CN425_06955</name>
</gene>
<keyword evidence="1" id="KW-0812">Transmembrane</keyword>
<feature type="transmembrane region" description="Helical" evidence="1">
    <location>
        <begin position="6"/>
        <end position="22"/>
    </location>
</feature>
<evidence type="ECO:0000256" key="1">
    <source>
        <dbReference type="SAM" id="Phobius"/>
    </source>
</evidence>
<evidence type="ECO:0000313" key="2">
    <source>
        <dbReference type="EMBL" id="PEW03719.1"/>
    </source>
</evidence>
<accession>A0A2A8PZD7</accession>